<evidence type="ECO:0008006" key="2">
    <source>
        <dbReference type="Google" id="ProtNLM"/>
    </source>
</evidence>
<dbReference type="Gene3D" id="1.25.40.10">
    <property type="entry name" value="Tetratricopeptide repeat domain"/>
    <property type="match status" value="1"/>
</dbReference>
<dbReference type="SUPFAM" id="SSF48452">
    <property type="entry name" value="TPR-like"/>
    <property type="match status" value="1"/>
</dbReference>
<dbReference type="EMBL" id="CU459003">
    <property type="protein sequence ID" value="CAM77834.1"/>
    <property type="molecule type" value="Genomic_DNA"/>
</dbReference>
<protein>
    <recommendedName>
        <fullName evidence="2">DUF924 domain-containing protein</fullName>
    </recommendedName>
</protein>
<dbReference type="RefSeq" id="WP_106001222.1">
    <property type="nucleotide sequence ID" value="NZ_CP027527.1"/>
</dbReference>
<name>A4U4M7_9PROT</name>
<dbReference type="Pfam" id="PF06041">
    <property type="entry name" value="DUF924"/>
    <property type="match status" value="1"/>
</dbReference>
<dbReference type="AlphaFoldDB" id="A4U4M7"/>
<dbReference type="InterPro" id="IPR011990">
    <property type="entry name" value="TPR-like_helical_dom_sf"/>
</dbReference>
<proteinExistence type="predicted"/>
<reference evidence="1" key="1">
    <citation type="journal article" date="2007" name="J. Bacteriol.">
        <title>Comparative genome analysis of four magnetotactic bacteria reveals a complex set of group-specific genes implicated in magnetosome biomineralization and function.</title>
        <authorList>
            <person name="Richter M."/>
            <person name="Kube M."/>
            <person name="Bazylinski D.A."/>
            <person name="Lombardot T."/>
            <person name="Gloeckner F.O."/>
            <person name="Reinhardt R."/>
            <person name="Schueler D."/>
        </authorList>
    </citation>
    <scope>NUCLEOTIDE SEQUENCE</scope>
    <source>
        <strain evidence="1">MSR-1</strain>
    </source>
</reference>
<evidence type="ECO:0000313" key="1">
    <source>
        <dbReference type="EMBL" id="CAM77834.1"/>
    </source>
</evidence>
<organism evidence="1">
    <name type="scientific">Magnetospirillum gryphiswaldense</name>
    <dbReference type="NCBI Taxonomy" id="55518"/>
    <lineage>
        <taxon>Bacteria</taxon>
        <taxon>Pseudomonadati</taxon>
        <taxon>Pseudomonadota</taxon>
        <taxon>Alphaproteobacteria</taxon>
        <taxon>Rhodospirillales</taxon>
        <taxon>Rhodospirillaceae</taxon>
        <taxon>Magnetospirillum</taxon>
    </lineage>
</organism>
<gene>
    <name evidence="1" type="ORF">MGR_3902</name>
</gene>
<accession>A4U4M7</accession>
<dbReference type="Gene3D" id="1.20.58.320">
    <property type="entry name" value="TPR-like"/>
    <property type="match status" value="1"/>
</dbReference>
<sequence length="182" mass="20735">MTDPRAAQVLDFWFTPGMERRWFTADPDLDRQLAERFGQDLAQAAQGQLDHWLDDAQGALALVILLDQMPRNVFRGKYQAFAFDSKALAVAEGALLRGHARGLPPLRRRFLYLPFEHSESLADQKYCVALFEADGDDPEGLEYARRHLAVIERFGRFPHRNAALERENTPEEEEYLAQGGGF</sequence>
<dbReference type="InterPro" id="IPR010323">
    <property type="entry name" value="DUF924"/>
</dbReference>